<evidence type="ECO:0000313" key="10">
    <source>
        <dbReference type="Proteomes" id="UP000305517"/>
    </source>
</evidence>
<dbReference type="PANTHER" id="PTHR42812">
    <property type="entry name" value="BETA-XYLOSIDASE"/>
    <property type="match status" value="1"/>
</dbReference>
<comment type="caution">
    <text evidence="9">The sequence shown here is derived from an EMBL/GenBank/DDBJ whole genome shotgun (WGS) entry which is preliminary data.</text>
</comment>
<organism evidence="9 10">
    <name type="scientific">Hymenobacter jeollabukensis</name>
    <dbReference type="NCBI Taxonomy" id="2025313"/>
    <lineage>
        <taxon>Bacteria</taxon>
        <taxon>Pseudomonadati</taxon>
        <taxon>Bacteroidota</taxon>
        <taxon>Cytophagia</taxon>
        <taxon>Cytophagales</taxon>
        <taxon>Hymenobacteraceae</taxon>
        <taxon>Hymenobacter</taxon>
    </lineage>
</organism>
<evidence type="ECO:0000256" key="1">
    <source>
        <dbReference type="ARBA" id="ARBA00009865"/>
    </source>
</evidence>
<dbReference type="InterPro" id="IPR006710">
    <property type="entry name" value="Glyco_hydro_43"/>
</dbReference>
<dbReference type="InterPro" id="IPR041542">
    <property type="entry name" value="GH43_C2"/>
</dbReference>
<dbReference type="Pfam" id="PF04616">
    <property type="entry name" value="Glyco_hydro_43"/>
    <property type="match status" value="1"/>
</dbReference>
<keyword evidence="10" id="KW-1185">Reference proteome</keyword>
<protein>
    <submittedName>
        <fullName evidence="9">Glycosyl hydrolase 43 family protein</fullName>
    </submittedName>
</protein>
<dbReference type="OrthoDB" id="9801455at2"/>
<evidence type="ECO:0000256" key="6">
    <source>
        <dbReference type="RuleBase" id="RU361187"/>
    </source>
</evidence>
<keyword evidence="7" id="KW-0732">Signal</keyword>
<comment type="similarity">
    <text evidence="1 6">Belongs to the glycosyl hydrolase 43 family.</text>
</comment>
<evidence type="ECO:0000256" key="4">
    <source>
        <dbReference type="PIRSR" id="PIRSR606710-1"/>
    </source>
</evidence>
<dbReference type="PANTHER" id="PTHR42812:SF12">
    <property type="entry name" value="BETA-XYLOSIDASE-RELATED"/>
    <property type="match status" value="1"/>
</dbReference>
<feature type="site" description="Important for catalytic activity, responsible for pKa modulation of the active site Glu and correct orientation of both the proton donor and substrate" evidence="5">
    <location>
        <position position="175"/>
    </location>
</feature>
<feature type="domain" description="Beta-xylosidase C-terminal Concanavalin A-like" evidence="8">
    <location>
        <begin position="362"/>
        <end position="559"/>
    </location>
</feature>
<gene>
    <name evidence="9" type="ORF">FDY95_12515</name>
</gene>
<dbReference type="Pfam" id="PF17851">
    <property type="entry name" value="GH43_C2"/>
    <property type="match status" value="1"/>
</dbReference>
<dbReference type="EMBL" id="VAJM01000005">
    <property type="protein sequence ID" value="TLM92257.1"/>
    <property type="molecule type" value="Genomic_DNA"/>
</dbReference>
<dbReference type="SUPFAM" id="SSF75005">
    <property type="entry name" value="Arabinanase/levansucrase/invertase"/>
    <property type="match status" value="1"/>
</dbReference>
<proteinExistence type="inferred from homology"/>
<feature type="signal peptide" evidence="7">
    <location>
        <begin position="1"/>
        <end position="39"/>
    </location>
</feature>
<evidence type="ECO:0000256" key="3">
    <source>
        <dbReference type="ARBA" id="ARBA00023295"/>
    </source>
</evidence>
<keyword evidence="3 6" id="KW-0326">Glycosidase</keyword>
<reference evidence="9 10" key="1">
    <citation type="submission" date="2019-05" db="EMBL/GenBank/DDBJ databases">
        <title>Hymenobacter edaphi sp. nov., isolated from abandoned arsenic-contaminated farmland soil.</title>
        <authorList>
            <person name="Nie L."/>
        </authorList>
    </citation>
    <scope>NUCLEOTIDE SEQUENCE [LARGE SCALE GENOMIC DNA]</scope>
    <source>
        <strain evidence="9 10">1-3-3-8</strain>
    </source>
</reference>
<dbReference type="GO" id="GO:0004553">
    <property type="term" value="F:hydrolase activity, hydrolyzing O-glycosyl compounds"/>
    <property type="evidence" value="ECO:0007669"/>
    <property type="project" value="InterPro"/>
</dbReference>
<name>A0A5R8WPN8_9BACT</name>
<accession>A0A5R8WPN8</accession>
<feature type="active site" description="Proton acceptor" evidence="4">
    <location>
        <position position="67"/>
    </location>
</feature>
<feature type="chain" id="PRO_5024323942" evidence="7">
    <location>
        <begin position="40"/>
        <end position="559"/>
    </location>
</feature>
<evidence type="ECO:0000313" key="9">
    <source>
        <dbReference type="EMBL" id="TLM92257.1"/>
    </source>
</evidence>
<dbReference type="Gene3D" id="2.60.120.200">
    <property type="match status" value="1"/>
</dbReference>
<dbReference type="InterPro" id="IPR051795">
    <property type="entry name" value="Glycosyl_Hydrlase_43"/>
</dbReference>
<dbReference type="InterPro" id="IPR013320">
    <property type="entry name" value="ConA-like_dom_sf"/>
</dbReference>
<evidence type="ECO:0000256" key="5">
    <source>
        <dbReference type="PIRSR" id="PIRSR606710-2"/>
    </source>
</evidence>
<feature type="active site" description="Proton donor" evidence="4">
    <location>
        <position position="233"/>
    </location>
</feature>
<dbReference type="Gene3D" id="2.115.10.20">
    <property type="entry name" value="Glycosyl hydrolase domain, family 43"/>
    <property type="match status" value="1"/>
</dbReference>
<evidence type="ECO:0000256" key="7">
    <source>
        <dbReference type="SAM" id="SignalP"/>
    </source>
</evidence>
<dbReference type="CDD" id="cd09001">
    <property type="entry name" value="GH43_FsAxh1-like"/>
    <property type="match status" value="1"/>
</dbReference>
<dbReference type="Proteomes" id="UP000305517">
    <property type="component" value="Unassembled WGS sequence"/>
</dbReference>
<dbReference type="InterPro" id="IPR023296">
    <property type="entry name" value="Glyco_hydro_beta-prop_sf"/>
</dbReference>
<dbReference type="AlphaFoldDB" id="A0A5R8WPN8"/>
<keyword evidence="2 6" id="KW-0378">Hydrolase</keyword>
<sequence>MCFASRLRAFCPVPALLASFCWLALLTTIIGALPCAAQAQSPVSKVWVPDLGDGRYKNPVLYADYSDPDAIRVGSDFYLTSSSFNCVPGLQILHSKDLVNWSLIGAVFNEQPPLARYAVPQHGNGVWAPALRYHNKEFYIYYPDPDLGIFVTKAKNPAGPWSAPVCIKEAKGWIDPCPLWDADGRAYLVHGFAGSRAGIKTILAVSPMAPDGLSLTGPDALVFDGHQGHPTLEGPKFYKRNDYYYIFAPAGGVPTGWQLVLRSKNVYGPYEERIVMDQGKTPINGPHQGAWVDTDAGEDWFLHFQDQGPYGRVVHLQPMQWKNDWPVIGEDPDGDGKGQPVLTYHKPNIKGKPQPLATPPTSDDFSANQLGRQWQWHANPQDYWVYLNGPQGYLRLYAMPLAEGYKNLWQQPNLLLQKLPADVFTVTTKLRFDSRLEGEKVGLVMMGLDYGYISLTNQGGKLQLSQSTCKDADKGPAETTTPAVPVAQAQQPVYLRVTVKAGAKCQFSYSFDGQAFQPLGSEFQAREGKWIGAKVGLFCTRPGKFNDSGNADIDWFRIE</sequence>
<evidence type="ECO:0000259" key="8">
    <source>
        <dbReference type="Pfam" id="PF17851"/>
    </source>
</evidence>
<dbReference type="SUPFAM" id="SSF49899">
    <property type="entry name" value="Concanavalin A-like lectins/glucanases"/>
    <property type="match status" value="1"/>
</dbReference>
<evidence type="ECO:0000256" key="2">
    <source>
        <dbReference type="ARBA" id="ARBA00022801"/>
    </source>
</evidence>
<dbReference type="GO" id="GO:0005975">
    <property type="term" value="P:carbohydrate metabolic process"/>
    <property type="evidence" value="ECO:0007669"/>
    <property type="project" value="InterPro"/>
</dbReference>